<reference evidence="3" key="1">
    <citation type="submission" date="2013-07" db="EMBL/GenBank/DDBJ databases">
        <title>The genome of Eucalyptus grandis.</title>
        <authorList>
            <person name="Schmutz J."/>
            <person name="Hayes R."/>
            <person name="Myburg A."/>
            <person name="Tuskan G."/>
            <person name="Grattapaglia D."/>
            <person name="Rokhsar D.S."/>
        </authorList>
    </citation>
    <scope>NUCLEOTIDE SEQUENCE</scope>
    <source>
        <tissue evidence="3">Leaf extractions</tissue>
    </source>
</reference>
<dbReference type="SUPFAM" id="SSF81383">
    <property type="entry name" value="F-box domain"/>
    <property type="match status" value="1"/>
</dbReference>
<dbReference type="InterPro" id="IPR025886">
    <property type="entry name" value="PP2-like"/>
</dbReference>
<organism evidence="3">
    <name type="scientific">Eucalyptus grandis</name>
    <name type="common">Flooded gum</name>
    <dbReference type="NCBI Taxonomy" id="71139"/>
    <lineage>
        <taxon>Eukaryota</taxon>
        <taxon>Viridiplantae</taxon>
        <taxon>Streptophyta</taxon>
        <taxon>Embryophyta</taxon>
        <taxon>Tracheophyta</taxon>
        <taxon>Spermatophyta</taxon>
        <taxon>Magnoliopsida</taxon>
        <taxon>eudicotyledons</taxon>
        <taxon>Gunneridae</taxon>
        <taxon>Pentapetalae</taxon>
        <taxon>rosids</taxon>
        <taxon>malvids</taxon>
        <taxon>Myrtales</taxon>
        <taxon>Myrtaceae</taxon>
        <taxon>Myrtoideae</taxon>
        <taxon>Eucalypteae</taxon>
        <taxon>Eucalyptus</taxon>
    </lineage>
</organism>
<evidence type="ECO:0000313" key="3">
    <source>
        <dbReference type="EMBL" id="KCW85059.1"/>
    </source>
</evidence>
<dbReference type="STRING" id="71139.A0A059D3K1"/>
<dbReference type="AlphaFoldDB" id="A0A059D3K1"/>
<evidence type="ECO:0000259" key="2">
    <source>
        <dbReference type="PROSITE" id="PS50181"/>
    </source>
</evidence>
<proteinExistence type="predicted"/>
<evidence type="ECO:0000256" key="1">
    <source>
        <dbReference type="SAM" id="MobiDB-lite"/>
    </source>
</evidence>
<dbReference type="PANTHER" id="PTHR32278">
    <property type="entry name" value="F-BOX DOMAIN-CONTAINING PROTEIN"/>
    <property type="match status" value="1"/>
</dbReference>
<dbReference type="OMA" id="WSNDPLY"/>
<dbReference type="EMBL" id="KK198754">
    <property type="protein sequence ID" value="KCW85059.1"/>
    <property type="molecule type" value="Genomic_DNA"/>
</dbReference>
<name>A0A059D3K1_EUCGR</name>
<feature type="domain" description="F-box" evidence="2">
    <location>
        <begin position="1"/>
        <end position="44"/>
    </location>
</feature>
<protein>
    <recommendedName>
        <fullName evidence="2">F-box domain-containing protein</fullName>
    </recommendedName>
</protein>
<dbReference type="OrthoDB" id="1918565at2759"/>
<dbReference type="InParanoid" id="A0A059D3K1"/>
<dbReference type="PANTHER" id="PTHR32278:SF15">
    <property type="entry name" value="F-BOX PROTEIN PP2-B13-RELATED"/>
    <property type="match status" value="1"/>
</dbReference>
<dbReference type="Gramene" id="KCW85059">
    <property type="protein sequence ID" value="KCW85059"/>
    <property type="gene ID" value="EUGRSUZ_B01904"/>
</dbReference>
<dbReference type="eggNOG" id="ENOG502QRA4">
    <property type="taxonomic scope" value="Eukaryota"/>
</dbReference>
<feature type="region of interest" description="Disordered" evidence="1">
    <location>
        <begin position="194"/>
        <end position="213"/>
    </location>
</feature>
<dbReference type="PROSITE" id="PS50181">
    <property type="entry name" value="FBOX"/>
    <property type="match status" value="1"/>
</dbReference>
<dbReference type="SMART" id="SM00256">
    <property type="entry name" value="FBOX"/>
    <property type="match status" value="1"/>
</dbReference>
<dbReference type="KEGG" id="egr:104432273"/>
<dbReference type="CDD" id="cd22162">
    <property type="entry name" value="F-box_AtSKIP3-like"/>
    <property type="match status" value="1"/>
</dbReference>
<dbReference type="InterPro" id="IPR036047">
    <property type="entry name" value="F-box-like_dom_sf"/>
</dbReference>
<sequence length="270" mass="30722">MDSLPEHCISVILALTSPEDVCRLAQVSRTFRSAAQSNVIWEGFLPPHCKTVLERLVRPLKFSSKKELYLSLCQPQLVDSGRKSFKLEKLSGKISYVLSARELSIAWSDVPTHWTWKFVPDSRFQEVVELRTTHWLEIEGRMATAMLSQNTLYEAYLIMKISHRAYGLDVMPSQASIELKNQVVFTSTAILQQGHQESRNKQEPGVEGEEKVPMEREDGWMEVELGEFFNGGYGGDHHEVVKVSFKEVKGYQLKGGLVIEGLEVRPKRIV</sequence>
<dbReference type="Pfam" id="PF14299">
    <property type="entry name" value="PP2"/>
    <property type="match status" value="1"/>
</dbReference>
<dbReference type="Pfam" id="PF00646">
    <property type="entry name" value="F-box"/>
    <property type="match status" value="1"/>
</dbReference>
<gene>
    <name evidence="3" type="ORF">EUGRSUZ_B01904</name>
</gene>
<feature type="compositionally biased region" description="Basic and acidic residues" evidence="1">
    <location>
        <begin position="196"/>
        <end position="213"/>
    </location>
</feature>
<dbReference type="Gene3D" id="1.20.1280.50">
    <property type="match status" value="1"/>
</dbReference>
<accession>A0A059D3K1</accession>
<dbReference type="InterPro" id="IPR001810">
    <property type="entry name" value="F-box_dom"/>
</dbReference>